<dbReference type="EMBL" id="PJQY01003285">
    <property type="protein sequence ID" value="PQM38711.1"/>
    <property type="molecule type" value="Genomic_DNA"/>
</dbReference>
<accession>A0A314UMX3</accession>
<keyword evidence="2" id="KW-1185">Reference proteome</keyword>
<evidence type="ECO:0000313" key="1">
    <source>
        <dbReference type="EMBL" id="PQM38711.1"/>
    </source>
</evidence>
<name>A0A314UMX3_PRUYE</name>
<organism evidence="1 2">
    <name type="scientific">Prunus yedoensis var. nudiflora</name>
    <dbReference type="NCBI Taxonomy" id="2094558"/>
    <lineage>
        <taxon>Eukaryota</taxon>
        <taxon>Viridiplantae</taxon>
        <taxon>Streptophyta</taxon>
        <taxon>Embryophyta</taxon>
        <taxon>Tracheophyta</taxon>
        <taxon>Spermatophyta</taxon>
        <taxon>Magnoliopsida</taxon>
        <taxon>eudicotyledons</taxon>
        <taxon>Gunneridae</taxon>
        <taxon>Pentapetalae</taxon>
        <taxon>rosids</taxon>
        <taxon>fabids</taxon>
        <taxon>Rosales</taxon>
        <taxon>Rosaceae</taxon>
        <taxon>Amygdaloideae</taxon>
        <taxon>Amygdaleae</taxon>
        <taxon>Prunus</taxon>
    </lineage>
</organism>
<gene>
    <name evidence="1" type="ORF">Pyn_41042</name>
</gene>
<dbReference type="AlphaFoldDB" id="A0A314UMX3"/>
<dbReference type="Proteomes" id="UP000250321">
    <property type="component" value="Unassembled WGS sequence"/>
</dbReference>
<comment type="caution">
    <text evidence="1">The sequence shown here is derived from an EMBL/GenBank/DDBJ whole genome shotgun (WGS) entry which is preliminary data.</text>
</comment>
<sequence length="137" mass="15217">MTTVEAFMEFRSYLDTAMALGLLDSAQLDELQARLAEGEEMIGQYAEATMRMTEGCSLEQELAVRRGLILQRCDGAVAVGAELKSSAKQILKAATKKKKALAERKLIRARWQANIDSGDIAWRRITCLIWGMFSEGV</sequence>
<protein>
    <submittedName>
        <fullName evidence="1">Uncharacterized protein</fullName>
    </submittedName>
</protein>
<proteinExistence type="predicted"/>
<evidence type="ECO:0000313" key="2">
    <source>
        <dbReference type="Proteomes" id="UP000250321"/>
    </source>
</evidence>
<reference evidence="1 2" key="1">
    <citation type="submission" date="2018-02" db="EMBL/GenBank/DDBJ databases">
        <title>Draft genome of wild Prunus yedoensis var. nudiflora.</title>
        <authorList>
            <person name="Baek S."/>
            <person name="Kim J.-H."/>
            <person name="Choi K."/>
            <person name="Kim G.-B."/>
            <person name="Cho A."/>
            <person name="Jang H."/>
            <person name="Shin C.-H."/>
            <person name="Yu H.-J."/>
            <person name="Mun J.-H."/>
        </authorList>
    </citation>
    <scope>NUCLEOTIDE SEQUENCE [LARGE SCALE GENOMIC DNA]</scope>
    <source>
        <strain evidence="2">cv. Jeju island</strain>
        <tissue evidence="1">Leaf</tissue>
    </source>
</reference>